<dbReference type="Proteomes" id="UP000722989">
    <property type="component" value="Unassembled WGS sequence"/>
</dbReference>
<evidence type="ECO:0000313" key="5">
    <source>
        <dbReference type="Proteomes" id="UP000722989"/>
    </source>
</evidence>
<feature type="domain" description="CdaR GGDEF-like" evidence="3">
    <location>
        <begin position="292"/>
        <end position="399"/>
    </location>
</feature>
<sequence>MITVAGVVEAVGAALLRVVVAGGEAEVRDVTIVELDEAASGQPGDLVLGAGLATPEQALVVIGRCAQAGAAGMVLKPPLATHPDVASAAAERKLALVELRSHGSWAQLVWLLRGVIDRATAPGTPDTAAAGVYDEMFALADAVAAVVDAPVTIEDAQSRVLAYSSRQDRTDPARVSTIVGRRVPGDVVAQLRSRGVFRRLAKSGDPIFVPQGPDGTLPRLVIPIRAGGELLGSIWAVVEGPVPAERLRDLQGPASVLALHLLRLRVQADVARRVAADRLRAALRAVVQTGPELGLPTGPWRVVALGVHVGTGEMLHNLAVWESIARRHGWRQPLIVDVGDVLFAVVAAHGESPGSWPWLEKLIRSVAVHDPGLRAASGSLAVGLADLPRSRAEAAELLALHGAARHAGPLLLFEDAWAEVVVHRAVAAVPIDDLLVGGPLPDLLVHDREHGTDYVATLAAWLDHWGDPQKTARRLHVHPNTLRYRLRRIAEVVHLDVESPQARLALQIQLAAFSVARTSPQV</sequence>
<dbReference type="InterPro" id="IPR025736">
    <property type="entry name" value="PucR_C-HTH_dom"/>
</dbReference>
<dbReference type="EMBL" id="JAATVY010000039">
    <property type="protein sequence ID" value="NJC73916.1"/>
    <property type="molecule type" value="Genomic_DNA"/>
</dbReference>
<reference evidence="4 5" key="1">
    <citation type="submission" date="2020-03" db="EMBL/GenBank/DDBJ databases">
        <title>WGS of the type strain of Planosporangium spp.</title>
        <authorList>
            <person name="Thawai C."/>
        </authorList>
    </citation>
    <scope>NUCLEOTIDE SEQUENCE [LARGE SCALE GENOMIC DNA]</scope>
    <source>
        <strain evidence="4 5">TBRC 5610</strain>
    </source>
</reference>
<dbReference type="PANTHER" id="PTHR33744:SF17">
    <property type="entry name" value="CONSERVED PROTEIN"/>
    <property type="match status" value="1"/>
</dbReference>
<comment type="similarity">
    <text evidence="1">Belongs to the CdaR family.</text>
</comment>
<protein>
    <submittedName>
        <fullName evidence="4">PucR family transcriptional regulator</fullName>
    </submittedName>
</protein>
<evidence type="ECO:0000313" key="4">
    <source>
        <dbReference type="EMBL" id="NJC73916.1"/>
    </source>
</evidence>
<name>A0ABX0Y759_9ACTN</name>
<dbReference type="InterPro" id="IPR042070">
    <property type="entry name" value="PucR_C-HTH_sf"/>
</dbReference>
<accession>A0ABX0Y759</accession>
<dbReference type="Pfam" id="PF13556">
    <property type="entry name" value="HTH_30"/>
    <property type="match status" value="1"/>
</dbReference>
<dbReference type="Pfam" id="PF17853">
    <property type="entry name" value="GGDEF_2"/>
    <property type="match status" value="1"/>
</dbReference>
<dbReference type="InterPro" id="IPR051448">
    <property type="entry name" value="CdaR-like_regulators"/>
</dbReference>
<dbReference type="Gene3D" id="1.10.10.2840">
    <property type="entry name" value="PucR C-terminal helix-turn-helix domain"/>
    <property type="match status" value="1"/>
</dbReference>
<evidence type="ECO:0000256" key="1">
    <source>
        <dbReference type="ARBA" id="ARBA00006754"/>
    </source>
</evidence>
<proteinExistence type="inferred from homology"/>
<evidence type="ECO:0000259" key="3">
    <source>
        <dbReference type="Pfam" id="PF17853"/>
    </source>
</evidence>
<organism evidence="4 5">
    <name type="scientific">Planosporangium thailandense</name>
    <dbReference type="NCBI Taxonomy" id="765197"/>
    <lineage>
        <taxon>Bacteria</taxon>
        <taxon>Bacillati</taxon>
        <taxon>Actinomycetota</taxon>
        <taxon>Actinomycetes</taxon>
        <taxon>Micromonosporales</taxon>
        <taxon>Micromonosporaceae</taxon>
        <taxon>Planosporangium</taxon>
    </lineage>
</organism>
<comment type="caution">
    <text evidence="4">The sequence shown here is derived from an EMBL/GenBank/DDBJ whole genome shotgun (WGS) entry which is preliminary data.</text>
</comment>
<keyword evidence="5" id="KW-1185">Reference proteome</keyword>
<dbReference type="PANTHER" id="PTHR33744">
    <property type="entry name" value="CARBOHYDRATE DIACID REGULATOR"/>
    <property type="match status" value="1"/>
</dbReference>
<feature type="domain" description="PucR C-terminal helix-turn-helix" evidence="2">
    <location>
        <begin position="455"/>
        <end position="512"/>
    </location>
</feature>
<gene>
    <name evidence="4" type="ORF">HC031_30010</name>
</gene>
<dbReference type="RefSeq" id="WP_167928820.1">
    <property type="nucleotide sequence ID" value="NZ_JAATVY010000039.1"/>
</dbReference>
<evidence type="ECO:0000259" key="2">
    <source>
        <dbReference type="Pfam" id="PF13556"/>
    </source>
</evidence>
<dbReference type="InterPro" id="IPR041522">
    <property type="entry name" value="CdaR_GGDEF"/>
</dbReference>